<evidence type="ECO:0000256" key="1">
    <source>
        <dbReference type="ARBA" id="ARBA00004123"/>
    </source>
</evidence>
<dbReference type="OrthoDB" id="10070927at2759"/>
<feature type="compositionally biased region" description="Basic and acidic residues" evidence="4">
    <location>
        <begin position="471"/>
        <end position="481"/>
    </location>
</feature>
<name>A0A9P7GGF3_9AGAR</name>
<keyword evidence="7" id="KW-1185">Reference proteome</keyword>
<feature type="region of interest" description="Disordered" evidence="4">
    <location>
        <begin position="92"/>
        <end position="119"/>
    </location>
</feature>
<comment type="subcellular location">
    <subcellularLocation>
        <location evidence="1">Nucleus</location>
    </subcellularLocation>
</comment>
<dbReference type="InterPro" id="IPR056513">
    <property type="entry name" value="INO80F"/>
</dbReference>
<dbReference type="Proteomes" id="UP000775547">
    <property type="component" value="Unassembled WGS sequence"/>
</dbReference>
<feature type="compositionally biased region" description="Basic and acidic residues" evidence="4">
    <location>
        <begin position="299"/>
        <end position="333"/>
    </location>
</feature>
<dbReference type="GO" id="GO:0005634">
    <property type="term" value="C:nucleus"/>
    <property type="evidence" value="ECO:0007669"/>
    <property type="project" value="UniProtKB-SubCell"/>
</dbReference>
<comment type="caution">
    <text evidence="6">The sequence shown here is derived from an EMBL/GenBank/DDBJ whole genome shotgun (WGS) entry which is preliminary data.</text>
</comment>
<feature type="coiled-coil region" evidence="3">
    <location>
        <begin position="29"/>
        <end position="56"/>
    </location>
</feature>
<keyword evidence="2" id="KW-0539">Nucleus</keyword>
<proteinExistence type="predicted"/>
<protein>
    <recommendedName>
        <fullName evidence="5">INO80 complex subunit F domain-containing protein</fullName>
    </recommendedName>
</protein>
<feature type="region of interest" description="Disordered" evidence="4">
    <location>
        <begin position="132"/>
        <end position="526"/>
    </location>
</feature>
<organism evidence="6 7">
    <name type="scientific">Asterophora parasitica</name>
    <dbReference type="NCBI Taxonomy" id="117018"/>
    <lineage>
        <taxon>Eukaryota</taxon>
        <taxon>Fungi</taxon>
        <taxon>Dikarya</taxon>
        <taxon>Basidiomycota</taxon>
        <taxon>Agaricomycotina</taxon>
        <taxon>Agaricomycetes</taxon>
        <taxon>Agaricomycetidae</taxon>
        <taxon>Agaricales</taxon>
        <taxon>Tricholomatineae</taxon>
        <taxon>Lyophyllaceae</taxon>
        <taxon>Asterophora</taxon>
    </lineage>
</organism>
<feature type="compositionally biased region" description="Basic and acidic residues" evidence="4">
    <location>
        <begin position="405"/>
        <end position="421"/>
    </location>
</feature>
<dbReference type="AlphaFoldDB" id="A0A9P7GGF3"/>
<feature type="compositionally biased region" description="Basic and acidic residues" evidence="4">
    <location>
        <begin position="513"/>
        <end position="526"/>
    </location>
</feature>
<feature type="compositionally biased region" description="Pro residues" evidence="4">
    <location>
        <begin position="93"/>
        <end position="107"/>
    </location>
</feature>
<reference evidence="6" key="2">
    <citation type="submission" date="2021-10" db="EMBL/GenBank/DDBJ databases">
        <title>Phylogenomics reveals ancestral predisposition of the termite-cultivated fungus Termitomyces towards a domesticated lifestyle.</title>
        <authorList>
            <person name="Auxier B."/>
            <person name="Grum-Grzhimaylo A."/>
            <person name="Cardenas M.E."/>
            <person name="Lodge J.D."/>
            <person name="Laessoe T."/>
            <person name="Pedersen O."/>
            <person name="Smith M.E."/>
            <person name="Kuyper T.W."/>
            <person name="Franco-Molano E.A."/>
            <person name="Baroni T.J."/>
            <person name="Aanen D.K."/>
        </authorList>
    </citation>
    <scope>NUCLEOTIDE SEQUENCE</scope>
    <source>
        <strain evidence="6">AP01</strain>
        <tissue evidence="6">Mycelium</tissue>
    </source>
</reference>
<keyword evidence="3" id="KW-0175">Coiled coil</keyword>
<sequence>MSAHPSPGPSAPRHKPKPLTIGIAAGAEDAKYQAKYKDLKRKVKEIETDNDKLHFKVLQAKRSIQRMKLERAILYERLAGTPTPVDVQARHGGPPPMHQAPGAPPHPLFSRSHSGGHYQEIDSSHLSMEYERPMADYPPPHDRARMVSGPDGRPVSVMASVGPGVAPPSHVSGIHSPPRRSSGVQGQESSRHVQPLPSMPPPGNHGHSRPHQQYPEGPVPVSQLVQSPPLLERERSRRHENHESIGSHGDLHQARHLSSYMPRMSPPPDGRSSTRVHNHQRVSPGPYRDDPYDRQSVMDNDRERDRRDRDAGPVRRDRERDRSRDVVRNRDAHMVSPQSGHRSRPPIDRGDYAESLGSSRIRDEPVYYRDPPPGAGGYAIHSRSASPVSGSGSGSGKGGAVDGPSRPDDSRHYYEPHDRTRSYRLHPTNPPNEEMDFVHEDGRSLSSRDRGDRSGGGGGNFPPPEQSRSSLESRKRGRNDMDVDSDDAGEGPVYGSGRGPEDRGKRYHREHRRSLDNVEDGRMGPP</sequence>
<evidence type="ECO:0000313" key="6">
    <source>
        <dbReference type="EMBL" id="KAG5648845.1"/>
    </source>
</evidence>
<evidence type="ECO:0000256" key="3">
    <source>
        <dbReference type="SAM" id="Coils"/>
    </source>
</evidence>
<evidence type="ECO:0000313" key="7">
    <source>
        <dbReference type="Proteomes" id="UP000775547"/>
    </source>
</evidence>
<feature type="domain" description="INO80 complex subunit F" evidence="5">
    <location>
        <begin position="32"/>
        <end position="78"/>
    </location>
</feature>
<feature type="compositionally biased region" description="Basic and acidic residues" evidence="4">
    <location>
        <begin position="436"/>
        <end position="453"/>
    </location>
</feature>
<feature type="compositionally biased region" description="Basic and acidic residues" evidence="4">
    <location>
        <begin position="231"/>
        <end position="253"/>
    </location>
</feature>
<dbReference type="Pfam" id="PF24245">
    <property type="entry name" value="INO80F"/>
    <property type="match status" value="1"/>
</dbReference>
<gene>
    <name evidence="6" type="ORF">DXG03_000194</name>
</gene>
<accession>A0A9P7GGF3</accession>
<feature type="compositionally biased region" description="Basic and acidic residues" evidence="4">
    <location>
        <begin position="132"/>
        <end position="145"/>
    </location>
</feature>
<dbReference type="EMBL" id="JABCKV010000001">
    <property type="protein sequence ID" value="KAG5648845.1"/>
    <property type="molecule type" value="Genomic_DNA"/>
</dbReference>
<evidence type="ECO:0000256" key="4">
    <source>
        <dbReference type="SAM" id="MobiDB-lite"/>
    </source>
</evidence>
<evidence type="ECO:0000259" key="5">
    <source>
        <dbReference type="Pfam" id="PF24245"/>
    </source>
</evidence>
<feature type="compositionally biased region" description="Low complexity" evidence="4">
    <location>
        <begin position="219"/>
        <end position="230"/>
    </location>
</feature>
<evidence type="ECO:0000256" key="2">
    <source>
        <dbReference type="ARBA" id="ARBA00023242"/>
    </source>
</evidence>
<feature type="region of interest" description="Disordered" evidence="4">
    <location>
        <begin position="1"/>
        <end position="20"/>
    </location>
</feature>
<reference evidence="6" key="1">
    <citation type="submission" date="2020-07" db="EMBL/GenBank/DDBJ databases">
        <authorList>
            <person name="Nieuwenhuis M."/>
            <person name="Van De Peppel L.J.J."/>
        </authorList>
    </citation>
    <scope>NUCLEOTIDE SEQUENCE</scope>
    <source>
        <strain evidence="6">AP01</strain>
        <tissue evidence="6">Mycelium</tissue>
    </source>
</reference>
<feature type="compositionally biased region" description="Gly residues" evidence="4">
    <location>
        <begin position="391"/>
        <end position="401"/>
    </location>
</feature>
<feature type="compositionally biased region" description="Pro residues" evidence="4">
    <location>
        <begin position="1"/>
        <end position="10"/>
    </location>
</feature>